<name>A0ACD3A600_9AGAR</name>
<reference evidence="1 2" key="1">
    <citation type="journal article" date="2019" name="Nat. Ecol. Evol.">
        <title>Megaphylogeny resolves global patterns of mushroom evolution.</title>
        <authorList>
            <person name="Varga T."/>
            <person name="Krizsan K."/>
            <person name="Foldi C."/>
            <person name="Dima B."/>
            <person name="Sanchez-Garcia M."/>
            <person name="Sanchez-Ramirez S."/>
            <person name="Szollosi G.J."/>
            <person name="Szarkandi J.G."/>
            <person name="Papp V."/>
            <person name="Albert L."/>
            <person name="Andreopoulos W."/>
            <person name="Angelini C."/>
            <person name="Antonin V."/>
            <person name="Barry K.W."/>
            <person name="Bougher N.L."/>
            <person name="Buchanan P."/>
            <person name="Buyck B."/>
            <person name="Bense V."/>
            <person name="Catcheside P."/>
            <person name="Chovatia M."/>
            <person name="Cooper J."/>
            <person name="Damon W."/>
            <person name="Desjardin D."/>
            <person name="Finy P."/>
            <person name="Geml J."/>
            <person name="Haridas S."/>
            <person name="Hughes K."/>
            <person name="Justo A."/>
            <person name="Karasinski D."/>
            <person name="Kautmanova I."/>
            <person name="Kiss B."/>
            <person name="Kocsube S."/>
            <person name="Kotiranta H."/>
            <person name="LaButti K.M."/>
            <person name="Lechner B.E."/>
            <person name="Liimatainen K."/>
            <person name="Lipzen A."/>
            <person name="Lukacs Z."/>
            <person name="Mihaltcheva S."/>
            <person name="Morgado L.N."/>
            <person name="Niskanen T."/>
            <person name="Noordeloos M.E."/>
            <person name="Ohm R.A."/>
            <person name="Ortiz-Santana B."/>
            <person name="Ovrebo C."/>
            <person name="Racz N."/>
            <person name="Riley R."/>
            <person name="Savchenko A."/>
            <person name="Shiryaev A."/>
            <person name="Soop K."/>
            <person name="Spirin V."/>
            <person name="Szebenyi C."/>
            <person name="Tomsovsky M."/>
            <person name="Tulloss R.E."/>
            <person name="Uehling J."/>
            <person name="Grigoriev I.V."/>
            <person name="Vagvolgyi C."/>
            <person name="Papp T."/>
            <person name="Martin F.M."/>
            <person name="Miettinen O."/>
            <person name="Hibbett D.S."/>
            <person name="Nagy L.G."/>
        </authorList>
    </citation>
    <scope>NUCLEOTIDE SEQUENCE [LARGE SCALE GENOMIC DNA]</scope>
    <source>
        <strain evidence="1 2">NL-1719</strain>
    </source>
</reference>
<gene>
    <name evidence="1" type="ORF">BDN72DRAFT_965356</name>
</gene>
<accession>A0ACD3A600</accession>
<sequence length="1003" mass="111221">MSSNEEDYNDNDNASNSQMKKRRIQRACDICRRKKIRCDGVQMPGNRCSNCIAYSFECTYIEAAKKRGPPKGYVESLENRVEKLEKLLHRICPDEDLLKDLDNNVDRDSWLAEKLATISRTFSSGVVRHNPVNTRDAATSAIRQLSDVQKPLRLEEVDPDDDFAHVMLADNLKKLDLRPGGYRFFGKSSGAMLIQTAIELKHEYTGTGDQAKHNNWGGKRPEFWSIRPWEQAAAQLPHTPYEFPEHGLLETLINLYFENINIFYPLLHRPTFDKNIEDGLHLTHEMFGATLLLVCAVGSRYTEDVRVRLDGVETLHSNGWKYFDQVQIVKKSLLDPPSVYDLQFYCLSVQYLQGSSAPQACWTMVGIGIRLAQDVGAHRRKTHRGENTVESELWKRAFWVLVIMDRMVSSALGRPCAIQDEDFDLELPLECDDEYWDAPNPDDRFKQPSDKPSRVTAFNLFLKLNQVLSFSLRTIYSINKSKILLGFVGPQWEQHIVAELDSALNKWVDSVPDFLRWDPSRENELFFNQSVLLYTCYYNIQILIHRPFIPSPRKPSPLSFPSLAICTNAARSCSHIVDIQRRRSKTLMPHLQMSAFTAGIVLLLNIWGGKRSGLSTDPTKEIADVHKCMSVLRCLEQRWHACGRLWDVLYELASVGELPLPQPSPPSTNKRERDSDSPVSATTEGCTPPSCSDGPRPLAGSKRVMGKEAVPSITKPSSWQAKEPRHAHPPPATSRTGTLSQAGQHLPRISTTNEPSNRSSQLFTLPIYSDELGSIPLHGQVQFSSTGQSPLNIPPEAYWYGGASGSLGVSADSRVSPAASTPVSSTSPVVTGSPSGSLAVGVDESPISGSRGYPGDLGVMASTFGVMEGVYATGGGQDQQMGMAAAFGMPFTQGQIQSSSTGGPGPVRTSRLGGGHPQHPAQMHPPHHPGHPHQQLQQQQQLYGYGGSGRVMPPPQSYVDNGTMVMWSNAPTGFELDDWGTYLTNVSELTQALGGQGRVSNPQ</sequence>
<dbReference type="EMBL" id="ML208695">
    <property type="protein sequence ID" value="TFK61101.1"/>
    <property type="molecule type" value="Genomic_DNA"/>
</dbReference>
<evidence type="ECO:0000313" key="2">
    <source>
        <dbReference type="Proteomes" id="UP000308600"/>
    </source>
</evidence>
<protein>
    <submittedName>
        <fullName evidence="1">Uncharacterized protein</fullName>
    </submittedName>
</protein>
<keyword evidence="2" id="KW-1185">Reference proteome</keyword>
<proteinExistence type="predicted"/>
<evidence type="ECO:0000313" key="1">
    <source>
        <dbReference type="EMBL" id="TFK61101.1"/>
    </source>
</evidence>
<dbReference type="Proteomes" id="UP000308600">
    <property type="component" value="Unassembled WGS sequence"/>
</dbReference>
<organism evidence="1 2">
    <name type="scientific">Pluteus cervinus</name>
    <dbReference type="NCBI Taxonomy" id="181527"/>
    <lineage>
        <taxon>Eukaryota</taxon>
        <taxon>Fungi</taxon>
        <taxon>Dikarya</taxon>
        <taxon>Basidiomycota</taxon>
        <taxon>Agaricomycotina</taxon>
        <taxon>Agaricomycetes</taxon>
        <taxon>Agaricomycetidae</taxon>
        <taxon>Agaricales</taxon>
        <taxon>Pluteineae</taxon>
        <taxon>Pluteaceae</taxon>
        <taxon>Pluteus</taxon>
    </lineage>
</organism>